<feature type="non-terminal residue" evidence="2">
    <location>
        <position position="1"/>
    </location>
</feature>
<dbReference type="KEGG" id="psq:PUNSTDRAFT_27830"/>
<dbReference type="AlphaFoldDB" id="R7S297"/>
<dbReference type="SUPFAM" id="SSF55486">
    <property type="entry name" value="Metalloproteases ('zincins'), catalytic domain"/>
    <property type="match status" value="1"/>
</dbReference>
<proteinExistence type="predicted"/>
<dbReference type="Gene3D" id="3.40.390.10">
    <property type="entry name" value="Collagenase (Catalytic Domain)"/>
    <property type="match status" value="1"/>
</dbReference>
<gene>
    <name evidence="2" type="ORF">PUNSTDRAFT_27830</name>
</gene>
<keyword evidence="3" id="KW-1185">Reference proteome</keyword>
<evidence type="ECO:0000313" key="3">
    <source>
        <dbReference type="Proteomes" id="UP000054196"/>
    </source>
</evidence>
<dbReference type="RefSeq" id="XP_007388320.1">
    <property type="nucleotide sequence ID" value="XM_007388258.1"/>
</dbReference>
<accession>R7S297</accession>
<dbReference type="OrthoDB" id="412874at2759"/>
<dbReference type="EMBL" id="JH687554">
    <property type="protein sequence ID" value="EIN04525.1"/>
    <property type="molecule type" value="Genomic_DNA"/>
</dbReference>
<feature type="non-terminal residue" evidence="2">
    <location>
        <position position="71"/>
    </location>
</feature>
<sequence>VANENSSSRILNCADPCGVCTGGVIAYAVTSTTNIYYCSIFYDEVITYRLCSGISVASRNIRDGTTLHELS</sequence>
<dbReference type="Proteomes" id="UP000054196">
    <property type="component" value="Unassembled WGS sequence"/>
</dbReference>
<dbReference type="eggNOG" id="ENOG502SGF5">
    <property type="taxonomic scope" value="Eukaryota"/>
</dbReference>
<dbReference type="Pfam" id="PF14521">
    <property type="entry name" value="Aspzincin_M35"/>
    <property type="match status" value="1"/>
</dbReference>
<dbReference type="InterPro" id="IPR029463">
    <property type="entry name" value="Lys_MEP"/>
</dbReference>
<protein>
    <recommendedName>
        <fullName evidence="1">Lysine-specific metallo-endopeptidase domain-containing protein</fullName>
    </recommendedName>
</protein>
<dbReference type="GeneID" id="18882063"/>
<dbReference type="GO" id="GO:0004222">
    <property type="term" value="F:metalloendopeptidase activity"/>
    <property type="evidence" value="ECO:0007669"/>
    <property type="project" value="InterPro"/>
</dbReference>
<name>R7S297_PUNST</name>
<dbReference type="OMA" id="EVITYRL"/>
<dbReference type="InterPro" id="IPR024079">
    <property type="entry name" value="MetalloPept_cat_dom_sf"/>
</dbReference>
<evidence type="ECO:0000313" key="2">
    <source>
        <dbReference type="EMBL" id="EIN04525.1"/>
    </source>
</evidence>
<organism evidence="2 3">
    <name type="scientific">Punctularia strigosozonata (strain HHB-11173)</name>
    <name type="common">White-rot fungus</name>
    <dbReference type="NCBI Taxonomy" id="741275"/>
    <lineage>
        <taxon>Eukaryota</taxon>
        <taxon>Fungi</taxon>
        <taxon>Dikarya</taxon>
        <taxon>Basidiomycota</taxon>
        <taxon>Agaricomycotina</taxon>
        <taxon>Agaricomycetes</taxon>
        <taxon>Corticiales</taxon>
        <taxon>Punctulariaceae</taxon>
        <taxon>Punctularia</taxon>
    </lineage>
</organism>
<reference evidence="3" key="1">
    <citation type="journal article" date="2012" name="Science">
        <title>The Paleozoic origin of enzymatic lignin decomposition reconstructed from 31 fungal genomes.</title>
        <authorList>
            <person name="Floudas D."/>
            <person name="Binder M."/>
            <person name="Riley R."/>
            <person name="Barry K."/>
            <person name="Blanchette R.A."/>
            <person name="Henrissat B."/>
            <person name="Martinez A.T."/>
            <person name="Otillar R."/>
            <person name="Spatafora J.W."/>
            <person name="Yadav J.S."/>
            <person name="Aerts A."/>
            <person name="Benoit I."/>
            <person name="Boyd A."/>
            <person name="Carlson A."/>
            <person name="Copeland A."/>
            <person name="Coutinho P.M."/>
            <person name="de Vries R.P."/>
            <person name="Ferreira P."/>
            <person name="Findley K."/>
            <person name="Foster B."/>
            <person name="Gaskell J."/>
            <person name="Glotzer D."/>
            <person name="Gorecki P."/>
            <person name="Heitman J."/>
            <person name="Hesse C."/>
            <person name="Hori C."/>
            <person name="Igarashi K."/>
            <person name="Jurgens J.A."/>
            <person name="Kallen N."/>
            <person name="Kersten P."/>
            <person name="Kohler A."/>
            <person name="Kuees U."/>
            <person name="Kumar T.K.A."/>
            <person name="Kuo A."/>
            <person name="LaButti K."/>
            <person name="Larrondo L.F."/>
            <person name="Lindquist E."/>
            <person name="Ling A."/>
            <person name="Lombard V."/>
            <person name="Lucas S."/>
            <person name="Lundell T."/>
            <person name="Martin R."/>
            <person name="McLaughlin D.J."/>
            <person name="Morgenstern I."/>
            <person name="Morin E."/>
            <person name="Murat C."/>
            <person name="Nagy L.G."/>
            <person name="Nolan M."/>
            <person name="Ohm R.A."/>
            <person name="Patyshakuliyeva A."/>
            <person name="Rokas A."/>
            <person name="Ruiz-Duenas F.J."/>
            <person name="Sabat G."/>
            <person name="Salamov A."/>
            <person name="Samejima M."/>
            <person name="Schmutz J."/>
            <person name="Slot J.C."/>
            <person name="St John F."/>
            <person name="Stenlid J."/>
            <person name="Sun H."/>
            <person name="Sun S."/>
            <person name="Syed K."/>
            <person name="Tsang A."/>
            <person name="Wiebenga A."/>
            <person name="Young D."/>
            <person name="Pisabarro A."/>
            <person name="Eastwood D.C."/>
            <person name="Martin F."/>
            <person name="Cullen D."/>
            <person name="Grigoriev I.V."/>
            <person name="Hibbett D.S."/>
        </authorList>
    </citation>
    <scope>NUCLEOTIDE SEQUENCE [LARGE SCALE GENOMIC DNA]</scope>
    <source>
        <strain evidence="3">HHB-11173 SS5</strain>
    </source>
</reference>
<dbReference type="HOGENOM" id="CLU_181170_0_0_1"/>
<evidence type="ECO:0000259" key="1">
    <source>
        <dbReference type="Pfam" id="PF14521"/>
    </source>
</evidence>
<feature type="domain" description="Lysine-specific metallo-endopeptidase" evidence="1">
    <location>
        <begin position="4"/>
        <end position="71"/>
    </location>
</feature>